<dbReference type="Proteomes" id="UP001500167">
    <property type="component" value="Unassembled WGS sequence"/>
</dbReference>
<sequence length="75" mass="8952">MTTLYVVSIYRKCLENKTLKLKNQFNEFVNQRYVSTKVSMLYTQYNNNAKIRRQQTGETIHRRYCPILEKGESIG</sequence>
<keyword evidence="2" id="KW-1185">Reference proteome</keyword>
<evidence type="ECO:0000313" key="1">
    <source>
        <dbReference type="EMBL" id="GAA4183652.1"/>
    </source>
</evidence>
<organism evidence="1 2">
    <name type="scientific">Sphingobacterium ginsenosidimutans</name>
    <dbReference type="NCBI Taxonomy" id="687845"/>
    <lineage>
        <taxon>Bacteria</taxon>
        <taxon>Pseudomonadati</taxon>
        <taxon>Bacteroidota</taxon>
        <taxon>Sphingobacteriia</taxon>
        <taxon>Sphingobacteriales</taxon>
        <taxon>Sphingobacteriaceae</taxon>
        <taxon>Sphingobacterium</taxon>
    </lineage>
</organism>
<accession>A0ABP8AGR6</accession>
<evidence type="ECO:0000313" key="2">
    <source>
        <dbReference type="Proteomes" id="UP001500167"/>
    </source>
</evidence>
<gene>
    <name evidence="1" type="ORF">GCM10022218_42760</name>
</gene>
<name>A0ABP8AGR6_9SPHI</name>
<dbReference type="EMBL" id="BAAAZK010000008">
    <property type="protein sequence ID" value="GAA4183652.1"/>
    <property type="molecule type" value="Genomic_DNA"/>
</dbReference>
<comment type="caution">
    <text evidence="1">The sequence shown here is derived from an EMBL/GenBank/DDBJ whole genome shotgun (WGS) entry which is preliminary data.</text>
</comment>
<proteinExistence type="predicted"/>
<protein>
    <submittedName>
        <fullName evidence="1">Uncharacterized protein</fullName>
    </submittedName>
</protein>
<reference evidence="2" key="1">
    <citation type="journal article" date="2019" name="Int. J. Syst. Evol. Microbiol.">
        <title>The Global Catalogue of Microorganisms (GCM) 10K type strain sequencing project: providing services to taxonomists for standard genome sequencing and annotation.</title>
        <authorList>
            <consortium name="The Broad Institute Genomics Platform"/>
            <consortium name="The Broad Institute Genome Sequencing Center for Infectious Disease"/>
            <person name="Wu L."/>
            <person name="Ma J."/>
        </authorList>
    </citation>
    <scope>NUCLEOTIDE SEQUENCE [LARGE SCALE GENOMIC DNA]</scope>
    <source>
        <strain evidence="2">JCM 16722</strain>
    </source>
</reference>